<feature type="transmembrane region" description="Helical" evidence="2">
    <location>
        <begin position="97"/>
        <end position="118"/>
    </location>
</feature>
<dbReference type="SUPFAM" id="SSF74653">
    <property type="entry name" value="TolA/TonB C-terminal domain"/>
    <property type="match status" value="1"/>
</dbReference>
<feature type="region of interest" description="Disordered" evidence="1">
    <location>
        <begin position="167"/>
        <end position="187"/>
    </location>
</feature>
<dbReference type="InterPro" id="IPR041916">
    <property type="entry name" value="Anti_sigma_zinc_sf"/>
</dbReference>
<keyword evidence="2" id="KW-1133">Transmembrane helix</keyword>
<proteinExistence type="predicted"/>
<dbReference type="Pfam" id="PF13490">
    <property type="entry name" value="zf-HC2"/>
    <property type="match status" value="1"/>
</dbReference>
<dbReference type="EMBL" id="NJBO01000010">
    <property type="protein sequence ID" value="TKJ42668.1"/>
    <property type="molecule type" value="Genomic_DNA"/>
</dbReference>
<gene>
    <name evidence="4" type="ORF">CEE36_07140</name>
</gene>
<accession>A0A532V651</accession>
<dbReference type="Gene3D" id="1.10.10.1320">
    <property type="entry name" value="Anti-sigma factor, zinc-finger domain"/>
    <property type="match status" value="1"/>
</dbReference>
<protein>
    <recommendedName>
        <fullName evidence="3">Putative zinc-finger domain-containing protein</fullName>
    </recommendedName>
</protein>
<keyword evidence="2" id="KW-0812">Transmembrane</keyword>
<evidence type="ECO:0000259" key="3">
    <source>
        <dbReference type="Pfam" id="PF13490"/>
    </source>
</evidence>
<dbReference type="Gene3D" id="3.30.1150.10">
    <property type="match status" value="1"/>
</dbReference>
<reference evidence="4 5" key="1">
    <citation type="submission" date="2017-06" db="EMBL/GenBank/DDBJ databases">
        <title>Novel microbial phyla capable of carbon fixation and sulfur reduction in deep-sea sediments.</title>
        <authorList>
            <person name="Huang J."/>
            <person name="Baker B."/>
            <person name="Wang Y."/>
        </authorList>
    </citation>
    <scope>NUCLEOTIDE SEQUENCE [LARGE SCALE GENOMIC DNA]</scope>
    <source>
        <strain evidence="4">B3_TA06</strain>
    </source>
</reference>
<organism evidence="4 5">
    <name type="scientific">candidate division TA06 bacterium B3_TA06</name>
    <dbReference type="NCBI Taxonomy" id="2012487"/>
    <lineage>
        <taxon>Bacteria</taxon>
        <taxon>Bacteria division TA06</taxon>
    </lineage>
</organism>
<evidence type="ECO:0000313" key="5">
    <source>
        <dbReference type="Proteomes" id="UP000317778"/>
    </source>
</evidence>
<comment type="caution">
    <text evidence="4">The sequence shown here is derived from an EMBL/GenBank/DDBJ whole genome shotgun (WGS) entry which is preliminary data.</text>
</comment>
<evidence type="ECO:0000256" key="2">
    <source>
        <dbReference type="SAM" id="Phobius"/>
    </source>
</evidence>
<dbReference type="InterPro" id="IPR027383">
    <property type="entry name" value="Znf_put"/>
</dbReference>
<sequence>MNCKGIEELLQAYHDGELSEAQRKEVESHLAKCPKCQAKLAELGALDELLIDGDAERVPDPGKHYWHSFSHRVTRRLIPRREAIIRPHRPRPLGFRLLPYLSAAVAVFLAIVISIPFLKRAPAKFTEEEIAEITAPPKKSDVSFKRFEGEPEAQKIELRDKKLVSTDETLGAESVETGGESPLATMPSEADMATKGAGTVATEREPAPEALRTERMLRKDEKPKPSAVAKTAEPYLEEAEVFADQVLPQQGTLRVVIDSTGQLAKVTIEKSSGDPKADTMAMKAYKNQWEGKTFRERQRTLLVPFSPQSAE</sequence>
<name>A0A532V651_UNCT6</name>
<keyword evidence="2" id="KW-0472">Membrane</keyword>
<evidence type="ECO:0000256" key="1">
    <source>
        <dbReference type="SAM" id="MobiDB-lite"/>
    </source>
</evidence>
<dbReference type="AlphaFoldDB" id="A0A532V651"/>
<dbReference type="Proteomes" id="UP000317778">
    <property type="component" value="Unassembled WGS sequence"/>
</dbReference>
<feature type="domain" description="Putative zinc-finger" evidence="3">
    <location>
        <begin position="3"/>
        <end position="37"/>
    </location>
</feature>
<evidence type="ECO:0000313" key="4">
    <source>
        <dbReference type="EMBL" id="TKJ42668.1"/>
    </source>
</evidence>